<dbReference type="Gene3D" id="3.40.50.1950">
    <property type="entry name" value="Flavin prenyltransferase-like"/>
    <property type="match status" value="1"/>
</dbReference>
<keyword evidence="1" id="KW-0812">Transmembrane</keyword>
<evidence type="ECO:0000256" key="1">
    <source>
        <dbReference type="SAM" id="Phobius"/>
    </source>
</evidence>
<dbReference type="Pfam" id="PF02441">
    <property type="entry name" value="Flavoprotein"/>
    <property type="match status" value="1"/>
</dbReference>
<sequence length="198" mass="21333">MTTKDPILCDKILVGISGSPACLSMPQYILLMRRSLARRIDVIMTRTATRFLPGYAVELHAGRQVHTDLHEMVDDVRVPHLDLAADADMFLVMPATANVLGKAAAGIGDDLLSTAILGCTAPVVFVPAMNAAMWENPVVQRNVDALREVGHCVVNPGIGVQLADRAEGRGAMPPLEMILDELMGVLKARREPSGLDED</sequence>
<dbReference type="PANTHER" id="PTHR14359:SF6">
    <property type="entry name" value="PHOSPHOPANTOTHENOYLCYSTEINE DECARBOXYLASE"/>
    <property type="match status" value="1"/>
</dbReference>
<dbReference type="RefSeq" id="WP_369775581.1">
    <property type="nucleotide sequence ID" value="NZ_JBGEHV010000069.1"/>
</dbReference>
<feature type="domain" description="Flavoprotein" evidence="2">
    <location>
        <begin position="11"/>
        <end position="181"/>
    </location>
</feature>
<gene>
    <name evidence="3" type="ORF">AB8O55_26125</name>
</gene>
<dbReference type="SUPFAM" id="SSF52507">
    <property type="entry name" value="Homo-oligomeric flavin-containing Cys decarboxylases, HFCD"/>
    <property type="match status" value="1"/>
</dbReference>
<keyword evidence="1" id="KW-0472">Membrane</keyword>
<evidence type="ECO:0000313" key="3">
    <source>
        <dbReference type="EMBL" id="MEY8042899.1"/>
    </source>
</evidence>
<dbReference type="EMBL" id="JBGEHV010000069">
    <property type="protein sequence ID" value="MEY8042899.1"/>
    <property type="molecule type" value="Genomic_DNA"/>
</dbReference>
<name>A0ABV4CQ78_9PSEU</name>
<protein>
    <submittedName>
        <fullName evidence="3">Flavoprotein</fullName>
    </submittedName>
</protein>
<dbReference type="InterPro" id="IPR036551">
    <property type="entry name" value="Flavin_trans-like"/>
</dbReference>
<evidence type="ECO:0000313" key="4">
    <source>
        <dbReference type="Proteomes" id="UP001564626"/>
    </source>
</evidence>
<keyword evidence="4" id="KW-1185">Reference proteome</keyword>
<accession>A0ABV4CQ78</accession>
<dbReference type="InterPro" id="IPR003382">
    <property type="entry name" value="Flavoprotein"/>
</dbReference>
<proteinExistence type="predicted"/>
<keyword evidence="1" id="KW-1133">Transmembrane helix</keyword>
<comment type="caution">
    <text evidence="3">The sequence shown here is derived from an EMBL/GenBank/DDBJ whole genome shotgun (WGS) entry which is preliminary data.</text>
</comment>
<reference evidence="3 4" key="1">
    <citation type="submission" date="2024-08" db="EMBL/GenBank/DDBJ databases">
        <title>Genome mining of Saccharopolyspora cebuensis PGLac3 from Nigerian medicinal plant.</title>
        <authorList>
            <person name="Ezeobiora C.E."/>
            <person name="Igbokwe N.H."/>
            <person name="Amin D.H."/>
            <person name="Mendie U.E."/>
        </authorList>
    </citation>
    <scope>NUCLEOTIDE SEQUENCE [LARGE SCALE GENOMIC DNA]</scope>
    <source>
        <strain evidence="3 4">PGLac3</strain>
    </source>
</reference>
<dbReference type="PANTHER" id="PTHR14359">
    <property type="entry name" value="HOMO-OLIGOMERIC FLAVIN CONTAINING CYS DECARBOXYLASE FAMILY"/>
    <property type="match status" value="1"/>
</dbReference>
<evidence type="ECO:0000259" key="2">
    <source>
        <dbReference type="Pfam" id="PF02441"/>
    </source>
</evidence>
<organism evidence="3 4">
    <name type="scientific">Saccharopolyspora cebuensis</name>
    <dbReference type="NCBI Taxonomy" id="418759"/>
    <lineage>
        <taxon>Bacteria</taxon>
        <taxon>Bacillati</taxon>
        <taxon>Actinomycetota</taxon>
        <taxon>Actinomycetes</taxon>
        <taxon>Pseudonocardiales</taxon>
        <taxon>Pseudonocardiaceae</taxon>
        <taxon>Saccharopolyspora</taxon>
    </lineage>
</organism>
<dbReference type="Proteomes" id="UP001564626">
    <property type="component" value="Unassembled WGS sequence"/>
</dbReference>
<feature type="transmembrane region" description="Helical" evidence="1">
    <location>
        <begin position="12"/>
        <end position="31"/>
    </location>
</feature>